<keyword evidence="1" id="KW-0732">Signal</keyword>
<sequence>MRKTILAILLASAATHSLASPFCPWKIPSTEAKSERFINLTVVQFIVQNDEELQISYGGGNLGSGHDLRIPTKNRDEGSKLLKSMLDTAKQCDK</sequence>
<feature type="chain" id="PRO_5028943805" evidence="1">
    <location>
        <begin position="20"/>
        <end position="94"/>
    </location>
</feature>
<name>A0A7D5V8P9_9NEIS</name>
<feature type="signal peptide" evidence="1">
    <location>
        <begin position="1"/>
        <end position="19"/>
    </location>
</feature>
<dbReference type="Proteomes" id="UP000510822">
    <property type="component" value="Chromosome"/>
</dbReference>
<proteinExistence type="predicted"/>
<evidence type="ECO:0000313" key="2">
    <source>
        <dbReference type="EMBL" id="QLI80871.1"/>
    </source>
</evidence>
<dbReference type="EMBL" id="CP058952">
    <property type="protein sequence ID" value="QLI80871.1"/>
    <property type="molecule type" value="Genomic_DNA"/>
</dbReference>
<evidence type="ECO:0000256" key="1">
    <source>
        <dbReference type="SAM" id="SignalP"/>
    </source>
</evidence>
<dbReference type="AlphaFoldDB" id="A0A7D5V8P9"/>
<dbReference type="KEGG" id="cfon:HZU75_04630"/>
<organism evidence="2 3">
    <name type="scientific">Chitinibacter fontanus</name>
    <dbReference type="NCBI Taxonomy" id="1737446"/>
    <lineage>
        <taxon>Bacteria</taxon>
        <taxon>Pseudomonadati</taxon>
        <taxon>Pseudomonadota</taxon>
        <taxon>Betaproteobacteria</taxon>
        <taxon>Neisseriales</taxon>
        <taxon>Chitinibacteraceae</taxon>
        <taxon>Chitinibacter</taxon>
    </lineage>
</organism>
<evidence type="ECO:0000313" key="3">
    <source>
        <dbReference type="Proteomes" id="UP000510822"/>
    </source>
</evidence>
<keyword evidence="3" id="KW-1185">Reference proteome</keyword>
<accession>A0A7D5V8P9</accession>
<gene>
    <name evidence="2" type="ORF">HZU75_04630</name>
</gene>
<dbReference type="RefSeq" id="WP_180308005.1">
    <property type="nucleotide sequence ID" value="NZ_CP058952.1"/>
</dbReference>
<protein>
    <submittedName>
        <fullName evidence="2">Uncharacterized protein</fullName>
    </submittedName>
</protein>
<reference evidence="2 3" key="1">
    <citation type="journal article" date="2016" name="Int. J. Syst. Evol. Microbiol.">
        <title>Chitinibacter fontanus sp. nov., isolated from a spring.</title>
        <authorList>
            <person name="Sheu S.Y."/>
            <person name="Li Y.S."/>
            <person name="Young C.C."/>
            <person name="Chen W.M."/>
        </authorList>
    </citation>
    <scope>NUCLEOTIDE SEQUENCE [LARGE SCALE GENOMIC DNA]</scope>
    <source>
        <strain evidence="2 3">STM-7</strain>
    </source>
</reference>